<dbReference type="PANTHER" id="PTHR21568:SF0">
    <property type="entry name" value="TRNA PSEUDOURIDINE SYNTHASE PUS10"/>
    <property type="match status" value="1"/>
</dbReference>
<reference evidence="8" key="1">
    <citation type="submission" date="2021-12" db="EMBL/GenBank/DDBJ databases">
        <authorList>
            <person name="King R."/>
        </authorList>
    </citation>
    <scope>NUCLEOTIDE SEQUENCE</scope>
</reference>
<evidence type="ECO:0000259" key="7">
    <source>
        <dbReference type="Pfam" id="PF21238"/>
    </source>
</evidence>
<feature type="compositionally biased region" description="Polar residues" evidence="5">
    <location>
        <begin position="62"/>
        <end position="73"/>
    </location>
</feature>
<dbReference type="InterPro" id="IPR048741">
    <property type="entry name" value="Pus10-like_C"/>
</dbReference>
<dbReference type="EMBL" id="OU963922">
    <property type="protein sequence ID" value="CAH2988227.1"/>
    <property type="molecule type" value="Genomic_DNA"/>
</dbReference>
<dbReference type="InterPro" id="IPR039894">
    <property type="entry name" value="Pus10-like"/>
</dbReference>
<dbReference type="InterPro" id="IPR048742">
    <property type="entry name" value="Pus10_N_euk"/>
</dbReference>
<comment type="similarity">
    <text evidence="1">Belongs to the pseudouridine synthase Pus10 family.</text>
</comment>
<feature type="domain" description="Pus10-like C-terminal" evidence="7">
    <location>
        <begin position="268"/>
        <end position="526"/>
    </location>
</feature>
<evidence type="ECO:0000256" key="2">
    <source>
        <dbReference type="ARBA" id="ARBA00012787"/>
    </source>
</evidence>
<evidence type="ECO:0000256" key="5">
    <source>
        <dbReference type="SAM" id="MobiDB-lite"/>
    </source>
</evidence>
<evidence type="ECO:0000313" key="8">
    <source>
        <dbReference type="EMBL" id="CAH2988227.1"/>
    </source>
</evidence>
<evidence type="ECO:0000256" key="4">
    <source>
        <dbReference type="ARBA" id="ARBA00023235"/>
    </source>
</evidence>
<feature type="region of interest" description="Disordered" evidence="5">
    <location>
        <begin position="48"/>
        <end position="79"/>
    </location>
</feature>
<protein>
    <recommendedName>
        <fullName evidence="2">tRNA pseudouridine(55) synthase</fullName>
        <ecNumber evidence="2">5.4.99.25</ecNumber>
    </recommendedName>
</protein>
<dbReference type="Gene3D" id="3.30.70.3190">
    <property type="match status" value="1"/>
</dbReference>
<dbReference type="PANTHER" id="PTHR21568">
    <property type="entry name" value="TRNA PSEUDOURIDINE SYNTHASE PUS10"/>
    <property type="match status" value="1"/>
</dbReference>
<dbReference type="Pfam" id="PF21238">
    <property type="entry name" value="Pus10_C"/>
    <property type="match status" value="1"/>
</dbReference>
<keyword evidence="3" id="KW-0819">tRNA processing</keyword>
<proteinExistence type="inferred from homology"/>
<accession>A0ABN8L5W9</accession>
<feature type="domain" description="Pus10 N-terminal eukaryotes" evidence="6">
    <location>
        <begin position="84"/>
        <end position="237"/>
    </location>
</feature>
<dbReference type="InterPro" id="IPR020103">
    <property type="entry name" value="PsdUridine_synth_cat_dom_sf"/>
</dbReference>
<evidence type="ECO:0000256" key="1">
    <source>
        <dbReference type="ARBA" id="ARBA00009652"/>
    </source>
</evidence>
<evidence type="ECO:0000259" key="6">
    <source>
        <dbReference type="Pfam" id="PF21237"/>
    </source>
</evidence>
<dbReference type="EC" id="5.4.99.25" evidence="2"/>
<gene>
    <name evidence="8" type="ORF">CHILSU_LOCUS7716</name>
</gene>
<name>A0ABN8L5W9_CHISP</name>
<dbReference type="Gene3D" id="3.30.70.2510">
    <property type="match status" value="1"/>
</dbReference>
<keyword evidence="4" id="KW-0413">Isomerase</keyword>
<dbReference type="Proteomes" id="UP001153292">
    <property type="component" value="Chromosome 29"/>
</dbReference>
<dbReference type="SUPFAM" id="SSF55120">
    <property type="entry name" value="Pseudouridine synthase"/>
    <property type="match status" value="1"/>
</dbReference>
<evidence type="ECO:0000313" key="9">
    <source>
        <dbReference type="Proteomes" id="UP001153292"/>
    </source>
</evidence>
<keyword evidence="9" id="KW-1185">Reference proteome</keyword>
<dbReference type="Pfam" id="PF21237">
    <property type="entry name" value="Pus10_N_euk"/>
    <property type="match status" value="1"/>
</dbReference>
<sequence>MDQKQIFSKCKELGCCDACGLRYLGIRNPKAYENAKEFALKFQDKPVATDGASSSTEKEAVETNNTTVSNGDSPPNKKHKGNPCVTCLGLLQEEVWPECNKKVKELLDKKRYECTTFACALSAPIVTILRERVVSLRLSDACKDYDAKVLTPLKEAWKWSFGTQLATYVGINLDAGHLSPLLVTLHMEYPDDLQELEVLKTLSPTLFESRSQQRKRFTVEFTRRSVEQALEGVTLEALEALPGRGEGIMAVGGRVECVSVGCTHAPAYVGGRYIKLSRELPQTPWIINGRRMMESSVQEIIFEPLAKAYGMSLADSEHRLKFMAAGREDVDVRCLGDGRPFAIEVTDPNRQLSADELNNICEEISKSGLVIVKLMVPVTKEDLTDLKKAEETKRKTYEALCIKLAHSEYETDLDPSAPVTVTDEDIRRLNTFRNTPAEHSARIVFTQRTPIRVLHRRPLLVRTRCIYELHAEKVPEHPRLLCIRLVSMAGAYIKELVHGECGRTAPALRESARAPIDLLALDVSAVLAVWPPTTRLH</sequence>
<evidence type="ECO:0000256" key="3">
    <source>
        <dbReference type="ARBA" id="ARBA00022694"/>
    </source>
</evidence>
<organism evidence="8 9">
    <name type="scientific">Chilo suppressalis</name>
    <name type="common">Asiatic rice borer moth</name>
    <dbReference type="NCBI Taxonomy" id="168631"/>
    <lineage>
        <taxon>Eukaryota</taxon>
        <taxon>Metazoa</taxon>
        <taxon>Ecdysozoa</taxon>
        <taxon>Arthropoda</taxon>
        <taxon>Hexapoda</taxon>
        <taxon>Insecta</taxon>
        <taxon>Pterygota</taxon>
        <taxon>Neoptera</taxon>
        <taxon>Endopterygota</taxon>
        <taxon>Lepidoptera</taxon>
        <taxon>Glossata</taxon>
        <taxon>Ditrysia</taxon>
        <taxon>Pyraloidea</taxon>
        <taxon>Crambidae</taxon>
        <taxon>Crambinae</taxon>
        <taxon>Chilo</taxon>
    </lineage>
</organism>